<comment type="similarity">
    <text evidence="2">Belongs to the peptidase S1 family.</text>
</comment>
<evidence type="ECO:0000256" key="4">
    <source>
        <dbReference type="ARBA" id="ARBA00022670"/>
    </source>
</evidence>
<feature type="signal peptide" evidence="11">
    <location>
        <begin position="1"/>
        <end position="18"/>
    </location>
</feature>
<keyword evidence="8" id="KW-1199">Hemostasis impairing toxin</keyword>
<dbReference type="CDD" id="cd00190">
    <property type="entry name" value="Tryp_SPc"/>
    <property type="match status" value="1"/>
</dbReference>
<dbReference type="GeneID" id="111350107"/>
<dbReference type="InterPro" id="IPR018114">
    <property type="entry name" value="TRYPSIN_HIS"/>
</dbReference>
<evidence type="ECO:0000256" key="10">
    <source>
        <dbReference type="ARBA" id="ARBA00084094"/>
    </source>
</evidence>
<evidence type="ECO:0000256" key="11">
    <source>
        <dbReference type="SAM" id="SignalP"/>
    </source>
</evidence>
<proteinExistence type="inferred from homology"/>
<dbReference type="SMART" id="SM00020">
    <property type="entry name" value="Tryp_SPc"/>
    <property type="match status" value="1"/>
</dbReference>
<organism evidence="13 14">
    <name type="scientific">Spodoptera litura</name>
    <name type="common">Asian cotton leafworm</name>
    <dbReference type="NCBI Taxonomy" id="69820"/>
    <lineage>
        <taxon>Eukaryota</taxon>
        <taxon>Metazoa</taxon>
        <taxon>Ecdysozoa</taxon>
        <taxon>Arthropoda</taxon>
        <taxon>Hexapoda</taxon>
        <taxon>Insecta</taxon>
        <taxon>Pterygota</taxon>
        <taxon>Neoptera</taxon>
        <taxon>Endopterygota</taxon>
        <taxon>Lepidoptera</taxon>
        <taxon>Glossata</taxon>
        <taxon>Ditrysia</taxon>
        <taxon>Noctuoidea</taxon>
        <taxon>Noctuidae</taxon>
        <taxon>Amphipyrinae</taxon>
        <taxon>Spodoptera</taxon>
    </lineage>
</organism>
<dbReference type="InterPro" id="IPR001314">
    <property type="entry name" value="Peptidase_S1A"/>
</dbReference>
<dbReference type="GO" id="GO:0004252">
    <property type="term" value="F:serine-type endopeptidase activity"/>
    <property type="evidence" value="ECO:0007669"/>
    <property type="project" value="InterPro"/>
</dbReference>
<name>A0A9J7IKG8_SPOLT</name>
<dbReference type="SUPFAM" id="SSF50494">
    <property type="entry name" value="Trypsin-like serine proteases"/>
    <property type="match status" value="1"/>
</dbReference>
<gene>
    <name evidence="14" type="primary">LOC111350107</name>
</gene>
<evidence type="ECO:0000256" key="8">
    <source>
        <dbReference type="ARBA" id="ARBA00023240"/>
    </source>
</evidence>
<dbReference type="AlphaFoldDB" id="A0A9J7IKG8"/>
<dbReference type="Pfam" id="PF00089">
    <property type="entry name" value="Trypsin"/>
    <property type="match status" value="1"/>
</dbReference>
<protein>
    <submittedName>
        <fullName evidence="14">Chymotrypsin-1-like</fullName>
    </submittedName>
</protein>
<keyword evidence="6" id="KW-0720">Serine protease</keyword>
<dbReference type="PRINTS" id="PR00722">
    <property type="entry name" value="CHYMOTRYPSIN"/>
</dbReference>
<dbReference type="InterPro" id="IPR043504">
    <property type="entry name" value="Peptidase_S1_PA_chymotrypsin"/>
</dbReference>
<dbReference type="GO" id="GO:0006508">
    <property type="term" value="P:proteolysis"/>
    <property type="evidence" value="ECO:0007669"/>
    <property type="project" value="UniProtKB-KW"/>
</dbReference>
<feature type="chain" id="PRO_5039916265" evidence="11">
    <location>
        <begin position="19"/>
        <end position="261"/>
    </location>
</feature>
<dbReference type="InterPro" id="IPR050430">
    <property type="entry name" value="Peptidase_S1"/>
</dbReference>
<keyword evidence="10" id="KW-1205">Fibrinolytic toxin</keyword>
<evidence type="ECO:0000256" key="6">
    <source>
        <dbReference type="ARBA" id="ARBA00022825"/>
    </source>
</evidence>
<keyword evidence="13" id="KW-1185">Reference proteome</keyword>
<dbReference type="RefSeq" id="XP_022817319.1">
    <property type="nucleotide sequence ID" value="XM_022961551.1"/>
</dbReference>
<sequence>MNTYIFFIVMSLSGFIQCRKQPLVHGGFKVTIEEYPHVMALHVMCNELSTHKKKMYICGASILTTKLALTAAHCINLCNFTSSIYSVTAGSNTLREGFKSTIKGLYIHKKYGKRDMGYDISLLRLKTEMKFSDKMKPVIITAYPPYNETALLAAWGSIQLKHETERPKYLFAIYQDVLSEFKCNKFMGGRLTPRYFCGDSNFEETYVTKGDSGSALVVRDNIQIGICSFGIPSVRKSMEVYTKVTYFKKWIKKHARMLSRL</sequence>
<dbReference type="KEGG" id="sliu:111350107"/>
<dbReference type="FunFam" id="2.40.10.10:FF:000068">
    <property type="entry name" value="transmembrane protease serine 2"/>
    <property type="match status" value="1"/>
</dbReference>
<evidence type="ECO:0000313" key="13">
    <source>
        <dbReference type="Proteomes" id="UP000301870"/>
    </source>
</evidence>
<dbReference type="PANTHER" id="PTHR24276:SF91">
    <property type="entry name" value="AT26814P-RELATED"/>
    <property type="match status" value="1"/>
</dbReference>
<evidence type="ECO:0000313" key="14">
    <source>
        <dbReference type="RefSeq" id="XP_022817319.1"/>
    </source>
</evidence>
<comment type="function">
    <text evidence="9">Fibrinolytic activity; shows preferential cleavage of Arg-Gly bonds in all three fibrinogen chains. Contact with the caterpillars causes severe bleeding, due the anticoagulant effect of the protein.</text>
</comment>
<keyword evidence="4" id="KW-0645">Protease</keyword>
<evidence type="ECO:0000256" key="3">
    <source>
        <dbReference type="ARBA" id="ARBA00022656"/>
    </source>
</evidence>
<accession>A0A9J7IKG8</accession>
<evidence type="ECO:0000256" key="9">
    <source>
        <dbReference type="ARBA" id="ARBA00055534"/>
    </source>
</evidence>
<feature type="domain" description="Peptidase S1" evidence="12">
    <location>
        <begin position="24"/>
        <end position="256"/>
    </location>
</feature>
<dbReference type="PANTHER" id="PTHR24276">
    <property type="entry name" value="POLYSERASE-RELATED"/>
    <property type="match status" value="1"/>
</dbReference>
<comment type="subcellular location">
    <subcellularLocation>
        <location evidence="1">Secreted</location>
        <location evidence="1">Extracellular space</location>
    </subcellularLocation>
</comment>
<dbReference type="InterPro" id="IPR009003">
    <property type="entry name" value="Peptidase_S1_PA"/>
</dbReference>
<evidence type="ECO:0000256" key="7">
    <source>
        <dbReference type="ARBA" id="ARBA00023157"/>
    </source>
</evidence>
<evidence type="ECO:0000256" key="2">
    <source>
        <dbReference type="ARBA" id="ARBA00007664"/>
    </source>
</evidence>
<keyword evidence="7" id="KW-1015">Disulfide bond</keyword>
<evidence type="ECO:0000256" key="1">
    <source>
        <dbReference type="ARBA" id="ARBA00004239"/>
    </source>
</evidence>
<dbReference type="PROSITE" id="PS50240">
    <property type="entry name" value="TRYPSIN_DOM"/>
    <property type="match status" value="1"/>
</dbReference>
<dbReference type="Gene3D" id="2.40.10.10">
    <property type="entry name" value="Trypsin-like serine proteases"/>
    <property type="match status" value="1"/>
</dbReference>
<keyword evidence="11" id="KW-0732">Signal</keyword>
<dbReference type="GO" id="GO:0005576">
    <property type="term" value="C:extracellular region"/>
    <property type="evidence" value="ECO:0007669"/>
    <property type="project" value="UniProtKB-SubCell"/>
</dbReference>
<dbReference type="OrthoDB" id="6380398at2759"/>
<keyword evidence="3" id="KW-0800">Toxin</keyword>
<dbReference type="Proteomes" id="UP000301870">
    <property type="component" value="Chromosome 10"/>
</dbReference>
<dbReference type="InterPro" id="IPR001254">
    <property type="entry name" value="Trypsin_dom"/>
</dbReference>
<dbReference type="PROSITE" id="PS00134">
    <property type="entry name" value="TRYPSIN_HIS"/>
    <property type="match status" value="1"/>
</dbReference>
<evidence type="ECO:0000259" key="12">
    <source>
        <dbReference type="PROSITE" id="PS50240"/>
    </source>
</evidence>
<reference evidence="14" key="1">
    <citation type="submission" date="2025-08" db="UniProtKB">
        <authorList>
            <consortium name="RefSeq"/>
        </authorList>
    </citation>
    <scope>IDENTIFICATION</scope>
    <source>
        <strain evidence="14">Ishihara</strain>
        <tissue evidence="14">Whole body</tissue>
    </source>
</reference>
<keyword evidence="5" id="KW-0378">Hydrolase</keyword>
<evidence type="ECO:0000256" key="5">
    <source>
        <dbReference type="ARBA" id="ARBA00022801"/>
    </source>
</evidence>
<dbReference type="GO" id="GO:0090729">
    <property type="term" value="F:toxin activity"/>
    <property type="evidence" value="ECO:0007669"/>
    <property type="project" value="UniProtKB-KW"/>
</dbReference>